<evidence type="ECO:0000313" key="1">
    <source>
        <dbReference type="EMBL" id="MDW3780547.1"/>
    </source>
</evidence>
<dbReference type="EMBL" id="CAADJD010000013">
    <property type="protein sequence ID" value="VFS59281.1"/>
    <property type="molecule type" value="Genomic_DNA"/>
</dbReference>
<dbReference type="AlphaFoldDB" id="A0A2X3EL64"/>
<dbReference type="GeneID" id="99779831"/>
<name>A0A2X3EL64_KLUCR</name>
<dbReference type="STRING" id="580.GCA_001266615_02696"/>
<protein>
    <submittedName>
        <fullName evidence="1">DUF1488 domain-containing protein</fullName>
    </submittedName>
    <submittedName>
        <fullName evidence="2">Protein of uncharacterized function (DUF1488)</fullName>
    </submittedName>
</protein>
<gene>
    <name evidence="2" type="ORF">NCTC12993_01282</name>
    <name evidence="1" type="ORF">QWU01_27545</name>
</gene>
<sequence length="85" mass="9957">MNQAIQFPDREEWRADINAICFPALVNGVQLMCAIDKQVIARRFGGEDPAQWMALFCENRWDLEEEASDLIREQQEDNQGWVWLS</sequence>
<dbReference type="OrthoDB" id="6465020at2"/>
<reference evidence="2 3" key="1">
    <citation type="submission" date="2019-03" db="EMBL/GenBank/DDBJ databases">
        <authorList>
            <consortium name="Pathogen Informatics"/>
        </authorList>
    </citation>
    <scope>NUCLEOTIDE SEQUENCE [LARGE SCALE GENOMIC DNA]</scope>
    <source>
        <strain evidence="2 3">NCTC12993</strain>
    </source>
</reference>
<evidence type="ECO:0000313" key="3">
    <source>
        <dbReference type="Proteomes" id="UP000401081"/>
    </source>
</evidence>
<dbReference type="Gene3D" id="3.30.160.140">
    <property type="entry name" value="Shew3726-like"/>
    <property type="match status" value="1"/>
</dbReference>
<proteinExistence type="predicted"/>
<reference evidence="1" key="2">
    <citation type="journal article" date="2023" name="J Glob Antimicrob Resist">
        <title>Emergence of NDM-1 and KPC-3 carbapenemases in Kluyvera cryocrescens: Investigating genetic heterogeneity and acquisition routes of blaNDM-1 in Enterobacterales species in Portugal.</title>
        <authorList>
            <person name="Loiodice M."/>
            <person name="Ribeiro M."/>
            <person name="Peixe L."/>
            <person name="Novais A."/>
        </authorList>
    </citation>
    <scope>NUCLEOTIDE SEQUENCE</scope>
    <source>
        <strain evidence="1">K629</strain>
    </source>
</reference>
<dbReference type="RefSeq" id="WP_061285022.1">
    <property type="nucleotide sequence ID" value="NZ_CALMQG010000052.1"/>
</dbReference>
<dbReference type="InterPro" id="IPR036692">
    <property type="entry name" value="Shew3726-like_sf"/>
</dbReference>
<evidence type="ECO:0000313" key="2">
    <source>
        <dbReference type="EMBL" id="VFS59281.1"/>
    </source>
</evidence>
<dbReference type="Proteomes" id="UP000401081">
    <property type="component" value="Unassembled WGS sequence"/>
</dbReference>
<dbReference type="Proteomes" id="UP001276300">
    <property type="component" value="Unassembled WGS sequence"/>
</dbReference>
<dbReference type="SUPFAM" id="SSF160272">
    <property type="entry name" value="Shew3726-like"/>
    <property type="match status" value="1"/>
</dbReference>
<dbReference type="InterPro" id="IPR009962">
    <property type="entry name" value="DUF1488"/>
</dbReference>
<accession>A0A2X3EL64</accession>
<keyword evidence="3" id="KW-1185">Reference proteome</keyword>
<dbReference type="EMBL" id="JAUEQX010000039">
    <property type="protein sequence ID" value="MDW3780547.1"/>
    <property type="molecule type" value="Genomic_DNA"/>
</dbReference>
<organism evidence="2 3">
    <name type="scientific">Kluyvera cryocrescens</name>
    <name type="common">Kluyvera citrophila</name>
    <dbReference type="NCBI Taxonomy" id="580"/>
    <lineage>
        <taxon>Bacteria</taxon>
        <taxon>Pseudomonadati</taxon>
        <taxon>Pseudomonadota</taxon>
        <taxon>Gammaproteobacteria</taxon>
        <taxon>Enterobacterales</taxon>
        <taxon>Enterobacteriaceae</taxon>
        <taxon>Kluyvera</taxon>
    </lineage>
</organism>
<dbReference type="Pfam" id="PF07369">
    <property type="entry name" value="DUF1488"/>
    <property type="match status" value="1"/>
</dbReference>